<sequence>MLLRTVLRVSAGTRVLPFLLGFVLVALGDELTAWVTPAYGLAAAGHASLALPFACAACAAAGAWEGGRLHRGGVFSRSPVRSALAITTPVLLPVALMGGLGMLAALTTAALAGGTADGVPQPGVLAVWAGLLLANTLVGSVVGRVLAPVVAVPLALISSFVLNAYPVAFDTYWPRHLVGGGLSDCCAVDQVLDGRAVAASLAFSGAVCAAAVLLVRQRGSPLALAAALAVTAGGVALGGWTARDLGPEPVRPRSSAALRCDSGQPRVCLWPELGDARSVLVRAEVRRTAGALAERGVPVPAVFTMAARPGPGEAGLGVPTDARAPDVTAAVVGGLLPRTPDCARRGDPYPAAAATGTATAWLTATATGTAGTAGTPRGTTDGRFTPADSARAAQLLQLPDAAQLAWYRDTLDALADCGTLPPPVPHSVAAIGGER</sequence>
<accession>A0ABZ1U727</accession>
<feature type="transmembrane region" description="Helical" evidence="1">
    <location>
        <begin position="119"/>
        <end position="138"/>
    </location>
</feature>
<name>A0ABZ1U727_9ACTN</name>
<keyword evidence="1" id="KW-0472">Membrane</keyword>
<evidence type="ECO:0000256" key="1">
    <source>
        <dbReference type="SAM" id="Phobius"/>
    </source>
</evidence>
<dbReference type="Proteomes" id="UP001432222">
    <property type="component" value="Chromosome"/>
</dbReference>
<feature type="transmembrane region" description="Helical" evidence="1">
    <location>
        <begin position="145"/>
        <end position="165"/>
    </location>
</feature>
<feature type="transmembrane region" description="Helical" evidence="1">
    <location>
        <begin position="38"/>
        <end position="64"/>
    </location>
</feature>
<keyword evidence="1" id="KW-1133">Transmembrane helix</keyword>
<feature type="transmembrane region" description="Helical" evidence="1">
    <location>
        <begin position="197"/>
        <end position="215"/>
    </location>
</feature>
<feature type="transmembrane region" description="Helical" evidence="1">
    <location>
        <begin position="84"/>
        <end position="113"/>
    </location>
</feature>
<protein>
    <recommendedName>
        <fullName evidence="2">DUF7224 domain-containing protein</fullName>
    </recommendedName>
</protein>
<organism evidence="3 4">
    <name type="scientific">Kitasatospora purpeofusca</name>
    <dbReference type="NCBI Taxonomy" id="67352"/>
    <lineage>
        <taxon>Bacteria</taxon>
        <taxon>Bacillati</taxon>
        <taxon>Actinomycetota</taxon>
        <taxon>Actinomycetes</taxon>
        <taxon>Kitasatosporales</taxon>
        <taxon>Streptomycetaceae</taxon>
        <taxon>Kitasatospora</taxon>
    </lineage>
</organism>
<dbReference type="EMBL" id="CP108110">
    <property type="protein sequence ID" value="WUQ86796.1"/>
    <property type="molecule type" value="Genomic_DNA"/>
</dbReference>
<reference evidence="3" key="1">
    <citation type="submission" date="2022-10" db="EMBL/GenBank/DDBJ databases">
        <title>The complete genomes of actinobacterial strains from the NBC collection.</title>
        <authorList>
            <person name="Joergensen T.S."/>
            <person name="Alvarez Arevalo M."/>
            <person name="Sterndorff E.B."/>
            <person name="Faurdal D."/>
            <person name="Vuksanovic O."/>
            <person name="Mourched A.-S."/>
            <person name="Charusanti P."/>
            <person name="Shaw S."/>
            <person name="Blin K."/>
            <person name="Weber T."/>
        </authorList>
    </citation>
    <scope>NUCLEOTIDE SEQUENCE</scope>
    <source>
        <strain evidence="3">NBC_00222</strain>
    </source>
</reference>
<feature type="transmembrane region" description="Helical" evidence="1">
    <location>
        <begin position="222"/>
        <end position="242"/>
    </location>
</feature>
<evidence type="ECO:0000313" key="4">
    <source>
        <dbReference type="Proteomes" id="UP001432222"/>
    </source>
</evidence>
<keyword evidence="4" id="KW-1185">Reference proteome</keyword>
<gene>
    <name evidence="3" type="ORF">OHA16_29855</name>
</gene>
<feature type="domain" description="DUF7224" evidence="2">
    <location>
        <begin position="267"/>
        <end position="417"/>
    </location>
</feature>
<dbReference type="Pfam" id="PF23866">
    <property type="entry name" value="DUF7224"/>
    <property type="match status" value="1"/>
</dbReference>
<evidence type="ECO:0000313" key="3">
    <source>
        <dbReference type="EMBL" id="WUQ86796.1"/>
    </source>
</evidence>
<dbReference type="InterPro" id="IPR055648">
    <property type="entry name" value="DUF7224"/>
</dbReference>
<keyword evidence="1" id="KW-0812">Transmembrane</keyword>
<evidence type="ECO:0000259" key="2">
    <source>
        <dbReference type="Pfam" id="PF23866"/>
    </source>
</evidence>
<proteinExistence type="predicted"/>
<dbReference type="RefSeq" id="WP_328957384.1">
    <property type="nucleotide sequence ID" value="NZ_CP108110.1"/>
</dbReference>